<feature type="region of interest" description="Disordered" evidence="1">
    <location>
        <begin position="150"/>
        <end position="179"/>
    </location>
</feature>
<evidence type="ECO:0000313" key="2">
    <source>
        <dbReference type="EMBL" id="KAF6152283.1"/>
    </source>
</evidence>
<accession>A0A7J7MBM3</accession>
<evidence type="ECO:0000256" key="1">
    <source>
        <dbReference type="SAM" id="MobiDB-lite"/>
    </source>
</evidence>
<dbReference type="EMBL" id="JACGCM010001644">
    <property type="protein sequence ID" value="KAF6152283.1"/>
    <property type="molecule type" value="Genomic_DNA"/>
</dbReference>
<gene>
    <name evidence="2" type="ORF">GIB67_005937</name>
</gene>
<keyword evidence="3" id="KW-1185">Reference proteome</keyword>
<proteinExistence type="predicted"/>
<name>A0A7J7MBM3_9MAGN</name>
<protein>
    <submittedName>
        <fullName evidence="2">Uncharacterized protein</fullName>
    </submittedName>
</protein>
<dbReference type="AlphaFoldDB" id="A0A7J7MBM3"/>
<sequence length="179" mass="20133">MLIDSQRMGNIDRFGPTALKAGIIPVVVTSTSVHILSQDFSLPGEAEGPDLGWHMEWTWRRERLPIARLRDSPPMTSSYGAEELCHLTHGMRRLVLAESVRDAQRIQEVEEELAIARKQIDSIDHLQYAHDLQLRRGCDVRVLLLPSGGGARTWHRGSCPRTREGSTSHRGRGTGDDYE</sequence>
<dbReference type="Proteomes" id="UP000541444">
    <property type="component" value="Unassembled WGS sequence"/>
</dbReference>
<reference evidence="2 3" key="1">
    <citation type="journal article" date="2020" name="IScience">
        <title>Genome Sequencing of the Endangered Kingdonia uniflora (Circaeasteraceae, Ranunculales) Reveals Potential Mechanisms of Evolutionary Specialization.</title>
        <authorList>
            <person name="Sun Y."/>
            <person name="Deng T."/>
            <person name="Zhang A."/>
            <person name="Moore M.J."/>
            <person name="Landis J.B."/>
            <person name="Lin N."/>
            <person name="Zhang H."/>
            <person name="Zhang X."/>
            <person name="Huang J."/>
            <person name="Zhang X."/>
            <person name="Sun H."/>
            <person name="Wang H."/>
        </authorList>
    </citation>
    <scope>NUCLEOTIDE SEQUENCE [LARGE SCALE GENOMIC DNA]</scope>
    <source>
        <strain evidence="2">TB1705</strain>
        <tissue evidence="2">Leaf</tissue>
    </source>
</reference>
<organism evidence="2 3">
    <name type="scientific">Kingdonia uniflora</name>
    <dbReference type="NCBI Taxonomy" id="39325"/>
    <lineage>
        <taxon>Eukaryota</taxon>
        <taxon>Viridiplantae</taxon>
        <taxon>Streptophyta</taxon>
        <taxon>Embryophyta</taxon>
        <taxon>Tracheophyta</taxon>
        <taxon>Spermatophyta</taxon>
        <taxon>Magnoliopsida</taxon>
        <taxon>Ranunculales</taxon>
        <taxon>Circaeasteraceae</taxon>
        <taxon>Kingdonia</taxon>
    </lineage>
</organism>
<comment type="caution">
    <text evidence="2">The sequence shown here is derived from an EMBL/GenBank/DDBJ whole genome shotgun (WGS) entry which is preliminary data.</text>
</comment>
<evidence type="ECO:0000313" key="3">
    <source>
        <dbReference type="Proteomes" id="UP000541444"/>
    </source>
</evidence>